<feature type="region of interest" description="Disordered" evidence="2">
    <location>
        <begin position="228"/>
        <end position="252"/>
    </location>
</feature>
<feature type="compositionally biased region" description="Basic and acidic residues" evidence="2">
    <location>
        <begin position="228"/>
        <end position="240"/>
    </location>
</feature>
<feature type="coiled-coil region" evidence="1">
    <location>
        <begin position="281"/>
        <end position="308"/>
    </location>
</feature>
<dbReference type="EMBL" id="CAUJNA010001480">
    <property type="protein sequence ID" value="CAJ1387228.1"/>
    <property type="molecule type" value="Genomic_DNA"/>
</dbReference>
<reference evidence="3" key="1">
    <citation type="submission" date="2023-08" db="EMBL/GenBank/DDBJ databases">
        <authorList>
            <person name="Chen Y."/>
            <person name="Shah S."/>
            <person name="Dougan E. K."/>
            <person name="Thang M."/>
            <person name="Chan C."/>
        </authorList>
    </citation>
    <scope>NUCLEOTIDE SEQUENCE</scope>
</reference>
<sequence>MIDTLEQTNREEMGKKAGELGEWGTLILFCLRAHFSDEGHGKIVKHGAYSARTQTWEQPEELKHTEATLSDRQDEAKSKKAALDLTASQVAQLRQELAELAQQLAEIAANDQELTTLREEEHQQHLKAYTDLEAGIAGVQAAIKALRDYYSQDRQPVQVDMAASMAMAADGRAPRFEAPEVSNAGAGIISLLEVVESNFARNMAELQSQDRNAKENYQRLMQESKVLKAQKDADVKHKTTEATNLERSASELKSDTLSAKQQLEAVTEYLAKLKDECSAKVETREERIARRKKEMEGLQEALSILESSVSV</sequence>
<comment type="caution">
    <text evidence="3">The sequence shown here is derived from an EMBL/GenBank/DDBJ whole genome shotgun (WGS) entry which is preliminary data.</text>
</comment>
<evidence type="ECO:0000256" key="1">
    <source>
        <dbReference type="SAM" id="Coils"/>
    </source>
</evidence>
<keyword evidence="1" id="KW-0175">Coiled coil</keyword>
<gene>
    <name evidence="3" type="ORF">EVOR1521_LOCUS13349</name>
</gene>
<proteinExistence type="predicted"/>
<name>A0AA36MXI2_9DINO</name>
<organism evidence="3 4">
    <name type="scientific">Effrenium voratum</name>
    <dbReference type="NCBI Taxonomy" id="2562239"/>
    <lineage>
        <taxon>Eukaryota</taxon>
        <taxon>Sar</taxon>
        <taxon>Alveolata</taxon>
        <taxon>Dinophyceae</taxon>
        <taxon>Suessiales</taxon>
        <taxon>Symbiodiniaceae</taxon>
        <taxon>Effrenium</taxon>
    </lineage>
</organism>
<accession>A0AA36MXI2</accession>
<feature type="coiled-coil region" evidence="1">
    <location>
        <begin position="83"/>
        <end position="120"/>
    </location>
</feature>
<evidence type="ECO:0000313" key="4">
    <source>
        <dbReference type="Proteomes" id="UP001178507"/>
    </source>
</evidence>
<evidence type="ECO:0000313" key="3">
    <source>
        <dbReference type="EMBL" id="CAJ1387228.1"/>
    </source>
</evidence>
<dbReference type="AlphaFoldDB" id="A0AA36MXI2"/>
<keyword evidence="4" id="KW-1185">Reference proteome</keyword>
<dbReference type="Proteomes" id="UP001178507">
    <property type="component" value="Unassembled WGS sequence"/>
</dbReference>
<protein>
    <submittedName>
        <fullName evidence="3">Uncharacterized protein</fullName>
    </submittedName>
</protein>
<evidence type="ECO:0000256" key="2">
    <source>
        <dbReference type="SAM" id="MobiDB-lite"/>
    </source>
</evidence>